<accession>A0ABN9TL25</accession>
<dbReference type="InterPro" id="IPR000834">
    <property type="entry name" value="Peptidase_M14"/>
</dbReference>
<dbReference type="PANTHER" id="PTHR11705:SF138">
    <property type="entry name" value="PEPTIDASE M14 CARBOXYPEPTIDASE A DOMAIN-CONTAINING PROTEIN"/>
    <property type="match status" value="1"/>
</dbReference>
<keyword evidence="7" id="KW-0732">Signal</keyword>
<comment type="caution">
    <text evidence="9">The sequence shown here is derived from an EMBL/GenBank/DDBJ whole genome shotgun (WGS) entry which is preliminary data.</text>
</comment>
<dbReference type="Proteomes" id="UP001189429">
    <property type="component" value="Unassembled WGS sequence"/>
</dbReference>
<organism evidence="9 10">
    <name type="scientific">Prorocentrum cordatum</name>
    <dbReference type="NCBI Taxonomy" id="2364126"/>
    <lineage>
        <taxon>Eukaryota</taxon>
        <taxon>Sar</taxon>
        <taxon>Alveolata</taxon>
        <taxon>Dinophyceae</taxon>
        <taxon>Prorocentrales</taxon>
        <taxon>Prorocentraceae</taxon>
        <taxon>Prorocentrum</taxon>
    </lineage>
</organism>
<dbReference type="PROSITE" id="PS00132">
    <property type="entry name" value="CARBOXYPEPT_ZN_1"/>
    <property type="match status" value="1"/>
</dbReference>
<dbReference type="SUPFAM" id="SSF53187">
    <property type="entry name" value="Zn-dependent exopeptidases"/>
    <property type="match status" value="1"/>
</dbReference>
<feature type="region of interest" description="Disordered" evidence="6">
    <location>
        <begin position="617"/>
        <end position="648"/>
    </location>
</feature>
<feature type="compositionally biased region" description="Low complexity" evidence="6">
    <location>
        <begin position="520"/>
        <end position="533"/>
    </location>
</feature>
<keyword evidence="4" id="KW-0862">Zinc</keyword>
<evidence type="ECO:0000256" key="4">
    <source>
        <dbReference type="ARBA" id="ARBA00022833"/>
    </source>
</evidence>
<dbReference type="CDD" id="cd00596">
    <property type="entry name" value="Peptidase_M14_like"/>
    <property type="match status" value="1"/>
</dbReference>
<reference evidence="9" key="1">
    <citation type="submission" date="2023-10" db="EMBL/GenBank/DDBJ databases">
        <authorList>
            <person name="Chen Y."/>
            <person name="Shah S."/>
            <person name="Dougan E. K."/>
            <person name="Thang M."/>
            <person name="Chan C."/>
        </authorList>
    </citation>
    <scope>NUCLEOTIDE SEQUENCE [LARGE SCALE GENOMIC DNA]</scope>
</reference>
<evidence type="ECO:0000256" key="6">
    <source>
        <dbReference type="SAM" id="MobiDB-lite"/>
    </source>
</evidence>
<evidence type="ECO:0000256" key="1">
    <source>
        <dbReference type="ARBA" id="ARBA00001947"/>
    </source>
</evidence>
<evidence type="ECO:0000313" key="9">
    <source>
        <dbReference type="EMBL" id="CAK0846672.1"/>
    </source>
</evidence>
<dbReference type="PROSITE" id="PS52035">
    <property type="entry name" value="PEPTIDASE_M14"/>
    <property type="match status" value="1"/>
</dbReference>
<evidence type="ECO:0000256" key="7">
    <source>
        <dbReference type="SAM" id="SignalP"/>
    </source>
</evidence>
<dbReference type="Gene3D" id="3.40.630.10">
    <property type="entry name" value="Zn peptidases"/>
    <property type="match status" value="1"/>
</dbReference>
<keyword evidence="10" id="KW-1185">Reference proteome</keyword>
<name>A0ABN9TL25_9DINO</name>
<dbReference type="EMBL" id="CAUYUJ010014838">
    <property type="protein sequence ID" value="CAK0846672.1"/>
    <property type="molecule type" value="Genomic_DNA"/>
</dbReference>
<gene>
    <name evidence="9" type="ORF">PCOR1329_LOCUS40122</name>
</gene>
<dbReference type="PANTHER" id="PTHR11705">
    <property type="entry name" value="PROTEASE FAMILY M14 CARBOXYPEPTIDASE A,B"/>
    <property type="match status" value="1"/>
</dbReference>
<feature type="compositionally biased region" description="Basic residues" evidence="6">
    <location>
        <begin position="479"/>
        <end position="489"/>
    </location>
</feature>
<feature type="compositionally biased region" description="Basic residues" evidence="6">
    <location>
        <begin position="497"/>
        <end position="514"/>
    </location>
</feature>
<sequence length="658" mass="72315">MLTACAVRRLIRLALLPAFLAAPGEAISVSRVQKTDALNFTNRSHDESDRKYTYKTYSEIMSLFEDIERRCPDIVELFVAQEAFPEILPSKETWAYCEGQPCKTLIVRVGNKQKMTNTTPEVFFSGALHGDERIGPITVTELADFLCTQYMAGNEEVQHLVDTRNTWIMPMTNAVGYAQKTRRENGMDPNRDFPYMQDPSQCMTTQTARAVNELFRRHLFQFMITFHGGMRALTYEWGSPNHRQGGWSTESPDDLAFSQVGQEIQEAAGRDQQGDHFYPLGRINDMVYPVNGGMEDWSYAAGWETGPITPCRPETYGGYDESRTRYAPGSVGTLVYLAEMDDQKTPSQDSLGRAAQVFGADPGHGHVPRNMRMCLKLIELARPELVVQRPTWGTAVSRGSELRVGLRALGCLRLSTARLLLVPRASAQDCGGLPGLQGGGSAEARGRMLAQALEVAALRQPAACQGLSIFGGSTPLRASWRRPGQRVRGRAAPERRGPRRRGGRVLRGGRRRVRPGVGGAAAARPAHGPPGVRLEAAPRWPLRGQGQRRPAHASRRVPCQALSSAGRASARGRPRRACRARAWRLAEGAAAHSKEKKRHRHNLLALRADFLNPRWASPAAPSGAAPGALRVPGTGSSADPRNPRGAPEVYGYVVSLPF</sequence>
<evidence type="ECO:0000313" key="10">
    <source>
        <dbReference type="Proteomes" id="UP001189429"/>
    </source>
</evidence>
<keyword evidence="3" id="KW-0479">Metal-binding</keyword>
<feature type="domain" description="Peptidase M14" evidence="8">
    <location>
        <begin position="53"/>
        <end position="335"/>
    </location>
</feature>
<dbReference type="InterPro" id="IPR057246">
    <property type="entry name" value="CARBOXYPEPT_ZN_1"/>
</dbReference>
<evidence type="ECO:0000256" key="2">
    <source>
        <dbReference type="ARBA" id="ARBA00005988"/>
    </source>
</evidence>
<dbReference type="Pfam" id="PF00246">
    <property type="entry name" value="Peptidase_M14"/>
    <property type="match status" value="1"/>
</dbReference>
<evidence type="ECO:0000256" key="3">
    <source>
        <dbReference type="ARBA" id="ARBA00022723"/>
    </source>
</evidence>
<dbReference type="SMART" id="SM00631">
    <property type="entry name" value="Zn_pept"/>
    <property type="match status" value="1"/>
</dbReference>
<protein>
    <recommendedName>
        <fullName evidence="8">Peptidase M14 domain-containing protein</fullName>
    </recommendedName>
</protein>
<feature type="signal peptide" evidence="7">
    <location>
        <begin position="1"/>
        <end position="26"/>
    </location>
</feature>
<evidence type="ECO:0000259" key="8">
    <source>
        <dbReference type="PROSITE" id="PS52035"/>
    </source>
</evidence>
<comment type="similarity">
    <text evidence="2 5">Belongs to the peptidase M14 family.</text>
</comment>
<evidence type="ECO:0000256" key="5">
    <source>
        <dbReference type="PROSITE-ProRule" id="PRU01379"/>
    </source>
</evidence>
<proteinExistence type="inferred from homology"/>
<feature type="chain" id="PRO_5045942373" description="Peptidase M14 domain-containing protein" evidence="7">
    <location>
        <begin position="27"/>
        <end position="658"/>
    </location>
</feature>
<comment type="caution">
    <text evidence="5">Lacks conserved residue(s) required for the propagation of feature annotation.</text>
</comment>
<feature type="region of interest" description="Disordered" evidence="6">
    <location>
        <begin position="479"/>
        <end position="575"/>
    </location>
</feature>
<comment type="cofactor">
    <cofactor evidence="1">
        <name>Zn(2+)</name>
        <dbReference type="ChEBI" id="CHEBI:29105"/>
    </cofactor>
</comment>
<feature type="compositionally biased region" description="Low complexity" evidence="6">
    <location>
        <begin position="617"/>
        <end position="628"/>
    </location>
</feature>